<dbReference type="Gene3D" id="3.40.50.300">
    <property type="entry name" value="P-loop containing nucleotide triphosphate hydrolases"/>
    <property type="match status" value="1"/>
</dbReference>
<dbReference type="PANTHER" id="PTHR39184:SF1">
    <property type="entry name" value="PBSX PHAGE TERMINASE LARGE SUBUNIT"/>
    <property type="match status" value="1"/>
</dbReference>
<protein>
    <submittedName>
        <fullName evidence="1">Terminase</fullName>
    </submittedName>
</protein>
<reference evidence="1 2" key="1">
    <citation type="submission" date="2016-10" db="EMBL/GenBank/DDBJ databases">
        <title>Comparative genomics of Bacillus thuringiensis reveals a path to pathogens against multiple invertebrate hosts.</title>
        <authorList>
            <person name="Zheng J."/>
            <person name="Gao Q."/>
            <person name="Liu H."/>
            <person name="Peng D."/>
            <person name="Ruan L."/>
            <person name="Sun M."/>
        </authorList>
    </citation>
    <scope>NUCLEOTIDE SEQUENCE [LARGE SCALE GENOMIC DNA]</scope>
    <source>
        <strain evidence="1">BGSC 4CF1</strain>
    </source>
</reference>
<evidence type="ECO:0000313" key="2">
    <source>
        <dbReference type="Proteomes" id="UP000194853"/>
    </source>
</evidence>
<accession>A0A9X6M8Z1</accession>
<dbReference type="Proteomes" id="UP000194853">
    <property type="component" value="Unassembled WGS sequence"/>
</dbReference>
<dbReference type="AlphaFoldDB" id="A0A9X6M8Z1"/>
<sequence>MSMNELYNKKQQQVLNYVYNNDYFMLIQHGAKRTGKTILNNDLFLAELRRVRRIADNEDVDLPQYILAGASLGTLAKNVLIELTNKYGLDFQMDKYNRFKLFGVLVCCTGHSKISHLDTIRGMTAYGAYVNEGSLANKDVFDEIKSRCSGEGARILVDTNPDHPEHWLKVDYIDKDDNVTIKAFQYELDDNTFLNERYRERIKASTPEGMFYDRNIKGLWCSADGVVYKDFNKDVHYIEETDLKDIKFTKYFAGVDWGYEHFGSIVVIGEDDEENLYLLEEYAKQHEEIDYWVGVAKDVKERYGNIFFYCDSARPEHIKRFKREGLRARNADKSVLSGIEMVAKYIKTESFKAVSERVEQFKKEVFMYVWNEKTGEPVKEWDDVLDAVRYAIYTEKSENRKARAVKSIY</sequence>
<dbReference type="InterPro" id="IPR006437">
    <property type="entry name" value="Phage_terminase_lsu"/>
</dbReference>
<dbReference type="EMBL" id="MOOS01000150">
    <property type="protein sequence ID" value="OUB63509.1"/>
    <property type="molecule type" value="Genomic_DNA"/>
</dbReference>
<name>A0A9X6M8Z1_BACTJ</name>
<evidence type="ECO:0000313" key="1">
    <source>
        <dbReference type="EMBL" id="OUB63509.1"/>
    </source>
</evidence>
<dbReference type="NCBIfam" id="TIGR01547">
    <property type="entry name" value="phage_term_2"/>
    <property type="match status" value="1"/>
</dbReference>
<proteinExistence type="predicted"/>
<dbReference type="Pfam" id="PF03237">
    <property type="entry name" value="Terminase_6N"/>
    <property type="match status" value="1"/>
</dbReference>
<dbReference type="InterPro" id="IPR027417">
    <property type="entry name" value="P-loop_NTPase"/>
</dbReference>
<comment type="caution">
    <text evidence="1">The sequence shown here is derived from an EMBL/GenBank/DDBJ whole genome shotgun (WGS) entry which is preliminary data.</text>
</comment>
<dbReference type="Gene3D" id="3.30.420.280">
    <property type="match status" value="1"/>
</dbReference>
<gene>
    <name evidence="1" type="ORF">BK750_19990</name>
</gene>
<dbReference type="PANTHER" id="PTHR39184">
    <property type="match status" value="1"/>
</dbReference>
<organism evidence="1 2">
    <name type="scientific">Bacillus thuringiensis subsp. jegathesan</name>
    <dbReference type="NCBI Taxonomy" id="56955"/>
    <lineage>
        <taxon>Bacteria</taxon>
        <taxon>Bacillati</taxon>
        <taxon>Bacillota</taxon>
        <taxon>Bacilli</taxon>
        <taxon>Bacillales</taxon>
        <taxon>Bacillaceae</taxon>
        <taxon>Bacillus</taxon>
        <taxon>Bacillus cereus group</taxon>
    </lineage>
</organism>
<dbReference type="InterPro" id="IPR052380">
    <property type="entry name" value="Viral_DNA_packaging_terminase"/>
</dbReference>